<dbReference type="PANTHER" id="PTHR43537:SF45">
    <property type="entry name" value="GNTR FAMILY REGULATORY PROTEIN"/>
    <property type="match status" value="1"/>
</dbReference>
<evidence type="ECO:0000313" key="6">
    <source>
        <dbReference type="Proteomes" id="UP000249590"/>
    </source>
</evidence>
<dbReference type="RefSeq" id="WP_111343302.1">
    <property type="nucleotide sequence ID" value="NZ_JAIWKD010000001.1"/>
</dbReference>
<evidence type="ECO:0000256" key="2">
    <source>
        <dbReference type="ARBA" id="ARBA00023125"/>
    </source>
</evidence>
<dbReference type="CDD" id="cd07377">
    <property type="entry name" value="WHTH_GntR"/>
    <property type="match status" value="1"/>
</dbReference>
<dbReference type="Pfam" id="PF07729">
    <property type="entry name" value="FCD"/>
    <property type="match status" value="1"/>
</dbReference>
<feature type="domain" description="HTH gntR-type" evidence="4">
    <location>
        <begin position="20"/>
        <end position="87"/>
    </location>
</feature>
<sequence length="240" mass="26848">MTVLEQRFGAVRAIAAGPHGTAAGRIYENLRLRIITVEIAPDTVLSRATLAKEYGVSQTPVREALQRLEQDGLVETFPQSRTVVTRIDPDALTESHFLRRAVETEVVRHLAQSHTPETLSELDALIAMQETLIENTEQVAMFYDLDESFHRALFGGIGYIGLHNMIRSRSGHLDRARRLDMPRKEKMREIVDGHIAIAEAVRASDPEAAAVAMREHLSGTLKRIEMLRQANPDAFDTSSR</sequence>
<dbReference type="PRINTS" id="PR00035">
    <property type="entry name" value="HTHGNTR"/>
</dbReference>
<gene>
    <name evidence="5" type="ORF">DLJ53_06550</name>
</gene>
<keyword evidence="1" id="KW-0805">Transcription regulation</keyword>
<dbReference type="Proteomes" id="UP000249590">
    <property type="component" value="Unassembled WGS sequence"/>
</dbReference>
<evidence type="ECO:0000256" key="3">
    <source>
        <dbReference type="ARBA" id="ARBA00023163"/>
    </source>
</evidence>
<organism evidence="5 6">
    <name type="scientific">Acuticoccus sediminis</name>
    <dbReference type="NCBI Taxonomy" id="2184697"/>
    <lineage>
        <taxon>Bacteria</taxon>
        <taxon>Pseudomonadati</taxon>
        <taxon>Pseudomonadota</taxon>
        <taxon>Alphaproteobacteria</taxon>
        <taxon>Hyphomicrobiales</taxon>
        <taxon>Amorphaceae</taxon>
        <taxon>Acuticoccus</taxon>
    </lineage>
</organism>
<dbReference type="SMART" id="SM00345">
    <property type="entry name" value="HTH_GNTR"/>
    <property type="match status" value="1"/>
</dbReference>
<accession>A0A8B2P2D4</accession>
<dbReference type="Gene3D" id="1.20.120.530">
    <property type="entry name" value="GntR ligand-binding domain-like"/>
    <property type="match status" value="1"/>
</dbReference>
<dbReference type="GO" id="GO:0003677">
    <property type="term" value="F:DNA binding"/>
    <property type="evidence" value="ECO:0007669"/>
    <property type="project" value="UniProtKB-KW"/>
</dbReference>
<dbReference type="SMART" id="SM00895">
    <property type="entry name" value="FCD"/>
    <property type="match status" value="1"/>
</dbReference>
<dbReference type="InterPro" id="IPR036388">
    <property type="entry name" value="WH-like_DNA-bd_sf"/>
</dbReference>
<keyword evidence="2" id="KW-0238">DNA-binding</keyword>
<dbReference type="Gene3D" id="1.10.10.10">
    <property type="entry name" value="Winged helix-like DNA-binding domain superfamily/Winged helix DNA-binding domain"/>
    <property type="match status" value="1"/>
</dbReference>
<keyword evidence="6" id="KW-1185">Reference proteome</keyword>
<keyword evidence="3" id="KW-0804">Transcription</keyword>
<evidence type="ECO:0000259" key="4">
    <source>
        <dbReference type="PROSITE" id="PS50949"/>
    </source>
</evidence>
<dbReference type="AlphaFoldDB" id="A0A8B2P2D4"/>
<dbReference type="Pfam" id="PF00392">
    <property type="entry name" value="GntR"/>
    <property type="match status" value="1"/>
</dbReference>
<comment type="caution">
    <text evidence="5">The sequence shown here is derived from an EMBL/GenBank/DDBJ whole genome shotgun (WGS) entry which is preliminary data.</text>
</comment>
<dbReference type="InterPro" id="IPR036390">
    <property type="entry name" value="WH_DNA-bd_sf"/>
</dbReference>
<proteinExistence type="predicted"/>
<dbReference type="SUPFAM" id="SSF48008">
    <property type="entry name" value="GntR ligand-binding domain-like"/>
    <property type="match status" value="1"/>
</dbReference>
<dbReference type="PROSITE" id="PS50949">
    <property type="entry name" value="HTH_GNTR"/>
    <property type="match status" value="1"/>
</dbReference>
<dbReference type="PANTHER" id="PTHR43537">
    <property type="entry name" value="TRANSCRIPTIONAL REGULATOR, GNTR FAMILY"/>
    <property type="match status" value="1"/>
</dbReference>
<dbReference type="InterPro" id="IPR008920">
    <property type="entry name" value="TF_FadR/GntR_C"/>
</dbReference>
<evidence type="ECO:0000256" key="1">
    <source>
        <dbReference type="ARBA" id="ARBA00023015"/>
    </source>
</evidence>
<evidence type="ECO:0000313" key="5">
    <source>
        <dbReference type="EMBL" id="RAI04104.1"/>
    </source>
</evidence>
<protein>
    <submittedName>
        <fullName evidence="5">GntR family transcriptional regulator</fullName>
    </submittedName>
</protein>
<dbReference type="GO" id="GO:0003700">
    <property type="term" value="F:DNA-binding transcription factor activity"/>
    <property type="evidence" value="ECO:0007669"/>
    <property type="project" value="InterPro"/>
</dbReference>
<dbReference type="SUPFAM" id="SSF46785">
    <property type="entry name" value="Winged helix' DNA-binding domain"/>
    <property type="match status" value="1"/>
</dbReference>
<reference evidence="5 6" key="1">
    <citation type="submission" date="2018-05" db="EMBL/GenBank/DDBJ databases">
        <title>Acuticoccus sediminis sp. nov., isolated from deep-sea sediment of Indian Ocean.</title>
        <authorList>
            <person name="Liu X."/>
            <person name="Lai Q."/>
            <person name="Du Y."/>
            <person name="Sun F."/>
            <person name="Zhang X."/>
            <person name="Wang S."/>
            <person name="Shao Z."/>
        </authorList>
    </citation>
    <scope>NUCLEOTIDE SEQUENCE [LARGE SCALE GENOMIC DNA]</scope>
    <source>
        <strain evidence="5 6">PTG4-2</strain>
    </source>
</reference>
<dbReference type="EMBL" id="QHHQ01000001">
    <property type="protein sequence ID" value="RAI04104.1"/>
    <property type="molecule type" value="Genomic_DNA"/>
</dbReference>
<dbReference type="InterPro" id="IPR011711">
    <property type="entry name" value="GntR_C"/>
</dbReference>
<dbReference type="OrthoDB" id="8638122at2"/>
<dbReference type="InterPro" id="IPR000524">
    <property type="entry name" value="Tscrpt_reg_HTH_GntR"/>
</dbReference>
<name>A0A8B2P2D4_9HYPH</name>